<reference evidence="1" key="1">
    <citation type="submission" date="2012-09" db="EMBL/GenBank/DDBJ databases">
        <title>Metagenomic Characterization of a Microbial Community in Wastewater Detects High Levels of Antibiotic Resistance.</title>
        <authorList>
            <person name="Abrams M."/>
            <person name="Caldwell A."/>
            <person name="Vandaei E."/>
            <person name="Lee W."/>
            <person name="Perrott J."/>
            <person name="Khan S.Y."/>
            <person name="Ta J."/>
            <person name="Romero D."/>
            <person name="Nguyen V."/>
            <person name="Pourmand N."/>
            <person name="Ouverney C.C."/>
        </authorList>
    </citation>
    <scope>NUCLEOTIDE SEQUENCE</scope>
</reference>
<proteinExistence type="predicted"/>
<name>L7W1U6_9BACT</name>
<dbReference type="AlphaFoldDB" id="L7W1U6"/>
<dbReference type="InterPro" id="IPR023137">
    <property type="entry name" value="BrxA_sf"/>
</dbReference>
<dbReference type="Gene3D" id="1.10.3540.10">
    <property type="entry name" value="uncharacterized protein from magnetospirillum magneticum domain"/>
    <property type="match status" value="1"/>
</dbReference>
<organism evidence="1">
    <name type="scientific">uncultured bacterium A1Q1_fos_1870</name>
    <dbReference type="NCBI Taxonomy" id="1256554"/>
    <lineage>
        <taxon>Bacteria</taxon>
        <taxon>environmental samples</taxon>
    </lineage>
</organism>
<protein>
    <submittedName>
        <fullName evidence="1">Uncharacterized protein</fullName>
    </submittedName>
</protein>
<dbReference type="InterPro" id="IPR014948">
    <property type="entry name" value="BrxA"/>
</dbReference>
<accession>L7W1U6</accession>
<evidence type="ECO:0000313" key="1">
    <source>
        <dbReference type="EMBL" id="AGC72570.1"/>
    </source>
</evidence>
<dbReference type="EMBL" id="JX649906">
    <property type="protein sequence ID" value="AGC72570.1"/>
    <property type="molecule type" value="Genomic_DNA"/>
</dbReference>
<sequence>MKAASRANVASSFTVVKGAMIEETYAVFAAWDFHRSKRENLDRLREENFIGARSVTWLRDVAKVLNRRFDPAGRDRPLVVLAKHGLPIEEWRPLLLWHMTRDEFLVRDFLESWLFAAHEAGVFRVQSAEVEKYLGGIGKRGATTEHAWSEETTRRVAAGLLKLAVDFGLLRGSVAKEFTSFQLPERSFLYLLHAMRDERPNPSKLISSPEWRLFLMRPADVEHELLRLHQFRKLDYQVAGSLVQLSLPCASSREYAERMVA</sequence>
<dbReference type="Pfam" id="PF08849">
    <property type="entry name" value="BrxA"/>
    <property type="match status" value="1"/>
</dbReference>